<dbReference type="InterPro" id="IPR008557">
    <property type="entry name" value="PhoX"/>
</dbReference>
<dbReference type="Pfam" id="PF05787">
    <property type="entry name" value="PhoX"/>
    <property type="match status" value="1"/>
</dbReference>
<dbReference type="RefSeq" id="WP_202829384.1">
    <property type="nucleotide sequence ID" value="NZ_JAEUXJ010000152.1"/>
</dbReference>
<gene>
    <name evidence="1" type="ORF">JMJ55_30730</name>
</gene>
<keyword evidence="2" id="KW-1185">Reference proteome</keyword>
<reference evidence="1 2" key="1">
    <citation type="submission" date="2021-01" db="EMBL/GenBank/DDBJ databases">
        <title>Belnapia mucosa sp. nov. and Belnapia arida sp. nov., isolated from the Tabernas Desert (Almeria, Spain).</title>
        <authorList>
            <person name="Molina-Menor E."/>
            <person name="Vidal-Verdu A."/>
            <person name="Calonge A."/>
            <person name="Satari L."/>
            <person name="Pereto Magraner J."/>
            <person name="Porcar Miralles M."/>
        </authorList>
    </citation>
    <scope>NUCLEOTIDE SEQUENCE [LARGE SCALE GENOMIC DNA]</scope>
    <source>
        <strain evidence="1 2">T6</strain>
    </source>
</reference>
<protein>
    <submittedName>
        <fullName evidence="1">DUF839 domain-containing protein</fullName>
    </submittedName>
</protein>
<organism evidence="1 2">
    <name type="scientific">Belnapia mucosa</name>
    <dbReference type="NCBI Taxonomy" id="2804532"/>
    <lineage>
        <taxon>Bacteria</taxon>
        <taxon>Pseudomonadati</taxon>
        <taxon>Pseudomonadota</taxon>
        <taxon>Alphaproteobacteria</taxon>
        <taxon>Acetobacterales</taxon>
        <taxon>Roseomonadaceae</taxon>
        <taxon>Belnapia</taxon>
    </lineage>
</organism>
<sequence>DAPPFDPAAQTAAAQAQQFGYNNAYLDFFPRPRGSASSDHGLLVVNHEYTNTTLIFPGLGAGRSAAQKASAEQSAVE</sequence>
<proteinExistence type="predicted"/>
<evidence type="ECO:0000313" key="2">
    <source>
        <dbReference type="Proteomes" id="UP000606490"/>
    </source>
</evidence>
<dbReference type="EMBL" id="JAEUXJ010000152">
    <property type="protein sequence ID" value="MBL6459670.1"/>
    <property type="molecule type" value="Genomic_DNA"/>
</dbReference>
<feature type="non-terminal residue" evidence="1">
    <location>
        <position position="1"/>
    </location>
</feature>
<comment type="caution">
    <text evidence="1">The sequence shown here is derived from an EMBL/GenBank/DDBJ whole genome shotgun (WGS) entry which is preliminary data.</text>
</comment>
<feature type="non-terminal residue" evidence="1">
    <location>
        <position position="77"/>
    </location>
</feature>
<dbReference type="Proteomes" id="UP000606490">
    <property type="component" value="Unassembled WGS sequence"/>
</dbReference>
<accession>A0ABS1VDC8</accession>
<evidence type="ECO:0000313" key="1">
    <source>
        <dbReference type="EMBL" id="MBL6459670.1"/>
    </source>
</evidence>
<name>A0ABS1VDC8_9PROT</name>